<dbReference type="InterPro" id="IPR002037">
    <property type="entry name" value="Glyco_hydro_8"/>
</dbReference>
<reference evidence="10" key="1">
    <citation type="submission" date="2019-10" db="EMBL/GenBank/DDBJ databases">
        <title>Lacipirellula parvula gen. nov., sp. nov., representing a lineage of planctomycetes widespread in freshwater anoxic habitats, and description of the family Lacipirellulaceae.</title>
        <authorList>
            <person name="Dedysh S.N."/>
            <person name="Kulichevskaya I.S."/>
            <person name="Beletsky A.V."/>
            <person name="Rakitin A.L."/>
            <person name="Mardanov A.V."/>
            <person name="Ivanova A.A."/>
            <person name="Saltykova V.X."/>
            <person name="Rijpstra W.I.C."/>
            <person name="Sinninghe Damste J.S."/>
            <person name="Ravin N.V."/>
        </authorList>
    </citation>
    <scope>NUCLEOTIDE SEQUENCE [LARGE SCALE GENOMIC DNA]</scope>
    <source>
        <strain evidence="10">PX69</strain>
    </source>
</reference>
<dbReference type="InterPro" id="IPR012341">
    <property type="entry name" value="6hp_glycosidase-like_sf"/>
</dbReference>
<keyword evidence="10" id="KW-1185">Reference proteome</keyword>
<evidence type="ECO:0000256" key="5">
    <source>
        <dbReference type="ARBA" id="ARBA00023001"/>
    </source>
</evidence>
<keyword evidence="8" id="KW-0732">Signal</keyword>
<dbReference type="Gene3D" id="1.50.10.10">
    <property type="match status" value="1"/>
</dbReference>
<sequence>MPSSPRLAPLTGAVRARLQRALLFAILFCSIPLLAMSAHAQQFPFGTQHQAYRPGTLTPTNFTRTQLNQQVANYYDVWKGRWLAADSASSGWRVKSDSSGRTVSEGQGYGMVIVAAMAGHDPQAKTIFDGLWKFRLAHPSTIDSRLMDWEVPNPDGNDSAFDGDADIAYGLLMAHAQWGSSGAIDYLAAARNVIAGIRASTIGPQSRLPMLGDWVSPNGSTYSQWTTRSSDFMPGHFRAYGEATGDPAFWNSVVTATQNVVTDIQSNESANTGLLPDFIKLVGASRDPQPAPNLLEGANDGNYWYNAGRDPWRLGVDAILNNDPVTLAQVQKISDWARTSTGGDPNKVRGGYKLDGTPLNSWQDIFFIAPLAVAAMTGEGAVDQQWLNSLYSRVYQSHNTGDYYGDAVTLQSLLAVTGNFWDPMAVLSTATPGDFDHDGDVDGDDLTRWKTNFGVGNQADADGDGDTDGADFLVWQRNYQPASSVARTGSATTTAVPEPSAACLACWLVAAAMGSSIRRRAG</sequence>
<dbReference type="EC" id="3.2.1.4" evidence="3"/>
<organism evidence="9 10">
    <name type="scientific">Lacipirellula parvula</name>
    <dbReference type="NCBI Taxonomy" id="2650471"/>
    <lineage>
        <taxon>Bacteria</taxon>
        <taxon>Pseudomonadati</taxon>
        <taxon>Planctomycetota</taxon>
        <taxon>Planctomycetia</taxon>
        <taxon>Pirellulales</taxon>
        <taxon>Lacipirellulaceae</taxon>
        <taxon>Lacipirellula</taxon>
    </lineage>
</organism>
<feature type="signal peptide" evidence="8">
    <location>
        <begin position="1"/>
        <end position="40"/>
    </location>
</feature>
<keyword evidence="7" id="KW-0119">Carbohydrate metabolism</keyword>
<name>A0A5K7X880_9BACT</name>
<keyword evidence="5" id="KW-0136">Cellulose degradation</keyword>
<accession>A0A5K7X880</accession>
<dbReference type="PRINTS" id="PR00735">
    <property type="entry name" value="GLHYDRLASE8"/>
</dbReference>
<dbReference type="Pfam" id="PF01270">
    <property type="entry name" value="Glyco_hydro_8"/>
    <property type="match status" value="1"/>
</dbReference>
<dbReference type="SUPFAM" id="SSF48208">
    <property type="entry name" value="Six-hairpin glycosidases"/>
    <property type="match status" value="1"/>
</dbReference>
<evidence type="ECO:0000313" key="9">
    <source>
        <dbReference type="EMBL" id="BBO30961.1"/>
    </source>
</evidence>
<evidence type="ECO:0000256" key="6">
    <source>
        <dbReference type="ARBA" id="ARBA00023295"/>
    </source>
</evidence>
<dbReference type="GO" id="GO:0008810">
    <property type="term" value="F:cellulase activity"/>
    <property type="evidence" value="ECO:0007669"/>
    <property type="project" value="UniProtKB-EC"/>
</dbReference>
<dbReference type="PROSITE" id="PS00018">
    <property type="entry name" value="EF_HAND_1"/>
    <property type="match status" value="1"/>
</dbReference>
<evidence type="ECO:0000256" key="1">
    <source>
        <dbReference type="ARBA" id="ARBA00000966"/>
    </source>
</evidence>
<dbReference type="Proteomes" id="UP000326837">
    <property type="component" value="Chromosome"/>
</dbReference>
<evidence type="ECO:0000256" key="8">
    <source>
        <dbReference type="SAM" id="SignalP"/>
    </source>
</evidence>
<evidence type="ECO:0000256" key="3">
    <source>
        <dbReference type="ARBA" id="ARBA00012601"/>
    </source>
</evidence>
<dbReference type="AlphaFoldDB" id="A0A5K7X880"/>
<keyword evidence="6" id="KW-0326">Glycosidase</keyword>
<evidence type="ECO:0000256" key="2">
    <source>
        <dbReference type="ARBA" id="ARBA00009209"/>
    </source>
</evidence>
<dbReference type="InterPro" id="IPR008928">
    <property type="entry name" value="6-hairpin_glycosidase_sf"/>
</dbReference>
<dbReference type="KEGG" id="lpav:PLANPX_0573"/>
<evidence type="ECO:0000256" key="4">
    <source>
        <dbReference type="ARBA" id="ARBA00022801"/>
    </source>
</evidence>
<comment type="similarity">
    <text evidence="2">Belongs to the glycosyl hydrolase 8 (cellulase D) family.</text>
</comment>
<gene>
    <name evidence="9" type="ORF">PLANPX_0573</name>
</gene>
<proteinExistence type="inferred from homology"/>
<evidence type="ECO:0000256" key="7">
    <source>
        <dbReference type="ARBA" id="ARBA00023326"/>
    </source>
</evidence>
<keyword evidence="4" id="KW-0378">Hydrolase</keyword>
<dbReference type="GO" id="GO:0030245">
    <property type="term" value="P:cellulose catabolic process"/>
    <property type="evidence" value="ECO:0007669"/>
    <property type="project" value="UniProtKB-KW"/>
</dbReference>
<feature type="chain" id="PRO_5024797927" description="cellulase" evidence="8">
    <location>
        <begin position="41"/>
        <end position="522"/>
    </location>
</feature>
<dbReference type="EMBL" id="AP021861">
    <property type="protein sequence ID" value="BBO30961.1"/>
    <property type="molecule type" value="Genomic_DNA"/>
</dbReference>
<protein>
    <recommendedName>
        <fullName evidence="3">cellulase</fullName>
        <ecNumber evidence="3">3.2.1.4</ecNumber>
    </recommendedName>
</protein>
<evidence type="ECO:0000313" key="10">
    <source>
        <dbReference type="Proteomes" id="UP000326837"/>
    </source>
</evidence>
<dbReference type="InterPro" id="IPR018247">
    <property type="entry name" value="EF_Hand_1_Ca_BS"/>
</dbReference>
<comment type="catalytic activity">
    <reaction evidence="1">
        <text>Endohydrolysis of (1-&gt;4)-beta-D-glucosidic linkages in cellulose, lichenin and cereal beta-D-glucans.</text>
        <dbReference type="EC" id="3.2.1.4"/>
    </reaction>
</comment>
<keyword evidence="7" id="KW-0624">Polysaccharide degradation</keyword>